<proteinExistence type="inferred from homology"/>
<evidence type="ECO:0000259" key="6">
    <source>
        <dbReference type="PROSITE" id="PS51886"/>
    </source>
</evidence>
<dbReference type="GO" id="GO:0005634">
    <property type="term" value="C:nucleus"/>
    <property type="evidence" value="ECO:0007669"/>
    <property type="project" value="TreeGrafter"/>
</dbReference>
<keyword evidence="3" id="KW-0496">Mitochondrion</keyword>
<comment type="subcellular location">
    <subcellularLocation>
        <location evidence="1">Mitochondrion</location>
    </subcellularLocation>
</comment>
<dbReference type="InterPro" id="IPR006571">
    <property type="entry name" value="TLDc_dom"/>
</dbReference>
<organism evidence="7 8">
    <name type="scientific">Hanseniaspora osmophila</name>
    <dbReference type="NCBI Taxonomy" id="56408"/>
    <lineage>
        <taxon>Eukaryota</taxon>
        <taxon>Fungi</taxon>
        <taxon>Dikarya</taxon>
        <taxon>Ascomycota</taxon>
        <taxon>Saccharomycotina</taxon>
        <taxon>Saccharomycetes</taxon>
        <taxon>Saccharomycodales</taxon>
        <taxon>Saccharomycodaceae</taxon>
        <taxon>Hanseniaspora</taxon>
    </lineage>
</organism>
<dbReference type="GO" id="GO:0005739">
    <property type="term" value="C:mitochondrion"/>
    <property type="evidence" value="ECO:0007669"/>
    <property type="project" value="UniProtKB-SubCell"/>
</dbReference>
<evidence type="ECO:0000256" key="4">
    <source>
        <dbReference type="ARBA" id="ARBA00040604"/>
    </source>
</evidence>
<evidence type="ECO:0000256" key="3">
    <source>
        <dbReference type="ARBA" id="ARBA00023128"/>
    </source>
</evidence>
<gene>
    <name evidence="7" type="ORF">AWRI3579_g1913</name>
</gene>
<dbReference type="OrthoDB" id="26679at2759"/>
<dbReference type="PROSITE" id="PS51886">
    <property type="entry name" value="TLDC"/>
    <property type="match status" value="1"/>
</dbReference>
<evidence type="ECO:0000256" key="2">
    <source>
        <dbReference type="ARBA" id="ARBA00009540"/>
    </source>
</evidence>
<sequence>MSRSKTTPEFGSTISFATSNTSEESFGLPEVNLNGYKPETRHRVVKQDMCNDLRSLMPTRIQLYANWTLLYSLEQHGASLSTLYSDVKPSDRTNKRVGYLMAIEDMDGGVFGVYTNEYFHPTEKRRYYGNGECFLWKIEHHGSCEQEHDKEQNQEQQQEQQQQQPDRLHKDGYIFQGFPYTGLNEFNIYGTAEFLSFGAGSGHYGLWVDHDLLNGVSDRCLTYGNDELSKQGAKFQIKALEVWRIG</sequence>
<comment type="caution">
    <text evidence="7">The sequence shown here is derived from an EMBL/GenBank/DDBJ whole genome shotgun (WGS) entry which is preliminary data.</text>
</comment>
<dbReference type="Proteomes" id="UP000095728">
    <property type="component" value="Unassembled WGS sequence"/>
</dbReference>
<name>A0A1E5RFD1_9ASCO</name>
<dbReference type="GO" id="GO:0006979">
    <property type="term" value="P:response to oxidative stress"/>
    <property type="evidence" value="ECO:0007669"/>
    <property type="project" value="TreeGrafter"/>
</dbReference>
<evidence type="ECO:0000256" key="1">
    <source>
        <dbReference type="ARBA" id="ARBA00004173"/>
    </source>
</evidence>
<dbReference type="PANTHER" id="PTHR23354">
    <property type="entry name" value="NUCLEOLAR PROTEIN 7/ESTROGEN RECEPTOR COACTIVATOR-RELATED"/>
    <property type="match status" value="1"/>
</dbReference>
<dbReference type="SMART" id="SM00584">
    <property type="entry name" value="TLDc"/>
    <property type="match status" value="1"/>
</dbReference>
<dbReference type="AlphaFoldDB" id="A0A1E5RFD1"/>
<evidence type="ECO:0000313" key="8">
    <source>
        <dbReference type="Proteomes" id="UP000095728"/>
    </source>
</evidence>
<dbReference type="InParanoid" id="A0A1E5RFD1"/>
<feature type="compositionally biased region" description="Low complexity" evidence="5">
    <location>
        <begin position="154"/>
        <end position="164"/>
    </location>
</feature>
<evidence type="ECO:0000313" key="7">
    <source>
        <dbReference type="EMBL" id="OEJ85609.1"/>
    </source>
</evidence>
<keyword evidence="8" id="KW-1185">Reference proteome</keyword>
<protein>
    <recommendedName>
        <fullName evidence="4">Oxidation resistance protein 1</fullName>
    </recommendedName>
</protein>
<dbReference type="Pfam" id="PF07534">
    <property type="entry name" value="TLD"/>
    <property type="match status" value="1"/>
</dbReference>
<reference evidence="8" key="1">
    <citation type="journal article" date="2016" name="Genome Announc.">
        <title>Genome sequences of three species of Hanseniaspora isolated from spontaneous wine fermentations.</title>
        <authorList>
            <person name="Sternes P.R."/>
            <person name="Lee D."/>
            <person name="Kutyna D.R."/>
            <person name="Borneman A.R."/>
        </authorList>
    </citation>
    <scope>NUCLEOTIDE SEQUENCE [LARGE SCALE GENOMIC DNA]</scope>
    <source>
        <strain evidence="8">AWRI3579</strain>
    </source>
</reference>
<dbReference type="PANTHER" id="PTHR23354:SF62">
    <property type="entry name" value="MUSTARD, ISOFORM V"/>
    <property type="match status" value="1"/>
</dbReference>
<accession>A0A1E5RFD1</accession>
<feature type="region of interest" description="Disordered" evidence="5">
    <location>
        <begin position="145"/>
        <end position="166"/>
    </location>
</feature>
<feature type="domain" description="TLDc" evidence="6">
    <location>
        <begin position="43"/>
        <end position="246"/>
    </location>
</feature>
<evidence type="ECO:0000256" key="5">
    <source>
        <dbReference type="SAM" id="MobiDB-lite"/>
    </source>
</evidence>
<comment type="similarity">
    <text evidence="2">Belongs to the OXR1 family.</text>
</comment>
<dbReference type="EMBL" id="LPNM01000007">
    <property type="protein sequence ID" value="OEJ85609.1"/>
    <property type="molecule type" value="Genomic_DNA"/>
</dbReference>
<dbReference type="FunCoup" id="A0A1E5RFD1">
    <property type="interactions" value="19"/>
</dbReference>